<dbReference type="PANTHER" id="PTHR33048:SF149">
    <property type="entry name" value="UBID FAMILY DECARBOXYLASE"/>
    <property type="match status" value="1"/>
</dbReference>
<evidence type="ECO:0000256" key="5">
    <source>
        <dbReference type="ARBA" id="ARBA00038359"/>
    </source>
</evidence>
<dbReference type="Proteomes" id="UP000813461">
    <property type="component" value="Unassembled WGS sequence"/>
</dbReference>
<dbReference type="AlphaFoldDB" id="A0A8K0R870"/>
<evidence type="ECO:0000256" key="1">
    <source>
        <dbReference type="ARBA" id="ARBA00004141"/>
    </source>
</evidence>
<reference evidence="9" key="1">
    <citation type="journal article" date="2021" name="Nat. Commun.">
        <title>Genetic determinants of endophytism in the Arabidopsis root mycobiome.</title>
        <authorList>
            <person name="Mesny F."/>
            <person name="Miyauchi S."/>
            <person name="Thiergart T."/>
            <person name="Pickel B."/>
            <person name="Atanasova L."/>
            <person name="Karlsson M."/>
            <person name="Huettel B."/>
            <person name="Barry K.W."/>
            <person name="Haridas S."/>
            <person name="Chen C."/>
            <person name="Bauer D."/>
            <person name="Andreopoulos W."/>
            <person name="Pangilinan J."/>
            <person name="LaButti K."/>
            <person name="Riley R."/>
            <person name="Lipzen A."/>
            <person name="Clum A."/>
            <person name="Drula E."/>
            <person name="Henrissat B."/>
            <person name="Kohler A."/>
            <person name="Grigoriev I.V."/>
            <person name="Martin F.M."/>
            <person name="Hacquard S."/>
        </authorList>
    </citation>
    <scope>NUCLEOTIDE SEQUENCE</scope>
    <source>
        <strain evidence="9">MPI-SDFR-AT-0120</strain>
    </source>
</reference>
<dbReference type="EMBL" id="JAGMVJ010000010">
    <property type="protein sequence ID" value="KAH7087156.1"/>
    <property type="molecule type" value="Genomic_DNA"/>
</dbReference>
<feature type="transmembrane region" description="Helical" evidence="7">
    <location>
        <begin position="210"/>
        <end position="230"/>
    </location>
</feature>
<comment type="subcellular location">
    <subcellularLocation>
        <location evidence="1">Membrane</location>
        <topology evidence="1">Multi-pass membrane protein</topology>
    </subcellularLocation>
</comment>
<comment type="caution">
    <text evidence="9">The sequence shown here is derived from an EMBL/GenBank/DDBJ whole genome shotgun (WGS) entry which is preliminary data.</text>
</comment>
<organism evidence="9 10">
    <name type="scientific">Paraphoma chrysanthemicola</name>
    <dbReference type="NCBI Taxonomy" id="798071"/>
    <lineage>
        <taxon>Eukaryota</taxon>
        <taxon>Fungi</taxon>
        <taxon>Dikarya</taxon>
        <taxon>Ascomycota</taxon>
        <taxon>Pezizomycotina</taxon>
        <taxon>Dothideomycetes</taxon>
        <taxon>Pleosporomycetidae</taxon>
        <taxon>Pleosporales</taxon>
        <taxon>Pleosporineae</taxon>
        <taxon>Phaeosphaeriaceae</taxon>
        <taxon>Paraphoma</taxon>
    </lineage>
</organism>
<feature type="transmembrane region" description="Helical" evidence="7">
    <location>
        <begin position="93"/>
        <end position="116"/>
    </location>
</feature>
<dbReference type="InterPro" id="IPR052337">
    <property type="entry name" value="SAT4-like"/>
</dbReference>
<feature type="region of interest" description="Disordered" evidence="6">
    <location>
        <begin position="360"/>
        <end position="387"/>
    </location>
</feature>
<keyword evidence="3 7" id="KW-1133">Transmembrane helix</keyword>
<feature type="region of interest" description="Disordered" evidence="6">
    <location>
        <begin position="284"/>
        <end position="323"/>
    </location>
</feature>
<protein>
    <recommendedName>
        <fullName evidence="8">Rhodopsin domain-containing protein</fullName>
    </recommendedName>
</protein>
<dbReference type="GO" id="GO:0016020">
    <property type="term" value="C:membrane"/>
    <property type="evidence" value="ECO:0007669"/>
    <property type="project" value="UniProtKB-SubCell"/>
</dbReference>
<keyword evidence="10" id="KW-1185">Reference proteome</keyword>
<evidence type="ECO:0000256" key="7">
    <source>
        <dbReference type="SAM" id="Phobius"/>
    </source>
</evidence>
<feature type="transmembrane region" description="Helical" evidence="7">
    <location>
        <begin position="6"/>
        <end position="23"/>
    </location>
</feature>
<feature type="transmembrane region" description="Helical" evidence="7">
    <location>
        <begin position="179"/>
        <end position="198"/>
    </location>
</feature>
<keyword evidence="2 7" id="KW-0812">Transmembrane</keyword>
<dbReference type="Pfam" id="PF20684">
    <property type="entry name" value="Fung_rhodopsin"/>
    <property type="match status" value="1"/>
</dbReference>
<feature type="transmembrane region" description="Helical" evidence="7">
    <location>
        <begin position="242"/>
        <end position="264"/>
    </location>
</feature>
<dbReference type="OrthoDB" id="3903189at2759"/>
<evidence type="ECO:0000256" key="4">
    <source>
        <dbReference type="ARBA" id="ARBA00023136"/>
    </source>
</evidence>
<feature type="transmembrane region" description="Helical" evidence="7">
    <location>
        <begin position="128"/>
        <end position="150"/>
    </location>
</feature>
<sequence>MSQSVIFPEAGIFYGVCWIVVILRLISRRLHRGSWKHLQLDDYLILLAMATDTVLIAIMSQVVQTSSNLLPPGEDVSGYTQAEKDSRIYGSKLVLVVEQMQILTIWLIKTCLLLLYNRMTTILPQHRIVVATSIYVAVAFVVMEVLYFGVWCRPFDQYWALPPNSKQCSAATNHLITNAVFNISSDLIIISIPLPLLFRVRLPKKNKAALFTVFLIGAFTIVAAVLNKYYSFTNPFGTEWTIWYLRESYTALLCANLPLIYPLIQRVFRLRNWNSNTYDGEADYRMSSRRQRSRPTLDSMRANSTREILSDSKPPPVHKGLHHGTVRRTESQEIMSYDVNEEEGPHFITSAIDLDDVRSSKVSSTGTSADWRPGEENKKVLDPYRAV</sequence>
<evidence type="ECO:0000256" key="6">
    <source>
        <dbReference type="SAM" id="MobiDB-lite"/>
    </source>
</evidence>
<proteinExistence type="inferred from homology"/>
<evidence type="ECO:0000256" key="2">
    <source>
        <dbReference type="ARBA" id="ARBA00022692"/>
    </source>
</evidence>
<evidence type="ECO:0000256" key="3">
    <source>
        <dbReference type="ARBA" id="ARBA00022989"/>
    </source>
</evidence>
<feature type="transmembrane region" description="Helical" evidence="7">
    <location>
        <begin position="43"/>
        <end position="63"/>
    </location>
</feature>
<accession>A0A8K0R870</accession>
<evidence type="ECO:0000313" key="9">
    <source>
        <dbReference type="EMBL" id="KAH7087156.1"/>
    </source>
</evidence>
<name>A0A8K0R870_9PLEO</name>
<comment type="similarity">
    <text evidence="5">Belongs to the SAT4 family.</text>
</comment>
<evidence type="ECO:0000259" key="8">
    <source>
        <dbReference type="Pfam" id="PF20684"/>
    </source>
</evidence>
<evidence type="ECO:0000313" key="10">
    <source>
        <dbReference type="Proteomes" id="UP000813461"/>
    </source>
</evidence>
<feature type="domain" description="Rhodopsin" evidence="8">
    <location>
        <begin position="23"/>
        <end position="266"/>
    </location>
</feature>
<gene>
    <name evidence="9" type="ORF">FB567DRAFT_60555</name>
</gene>
<keyword evidence="4 7" id="KW-0472">Membrane</keyword>
<dbReference type="PANTHER" id="PTHR33048">
    <property type="entry name" value="PTH11-LIKE INTEGRAL MEMBRANE PROTEIN (AFU_ORTHOLOGUE AFUA_5G11245)"/>
    <property type="match status" value="1"/>
</dbReference>
<dbReference type="InterPro" id="IPR049326">
    <property type="entry name" value="Rhodopsin_dom_fungi"/>
</dbReference>
<feature type="compositionally biased region" description="Basic and acidic residues" evidence="6">
    <location>
        <begin position="372"/>
        <end position="387"/>
    </location>
</feature>